<keyword evidence="5" id="KW-0638">Presynaptic neurotoxin</keyword>
<evidence type="ECO:0000256" key="4">
    <source>
        <dbReference type="ARBA" id="ARBA00022737"/>
    </source>
</evidence>
<evidence type="ECO:0000313" key="13">
    <source>
        <dbReference type="EMBL" id="KAH9512137.1"/>
    </source>
</evidence>
<comment type="similarity">
    <text evidence="9">Belongs to the cationic peptide 01 (latrotoxin) family. 03 (alpha-latrotoxin) subfamily.</text>
</comment>
<dbReference type="SMART" id="SM00248">
    <property type="entry name" value="ANK"/>
    <property type="match status" value="3"/>
</dbReference>
<evidence type="ECO:0000256" key="6">
    <source>
        <dbReference type="ARBA" id="ARBA00023043"/>
    </source>
</evidence>
<name>A0A922L2P3_DERFA</name>
<feature type="repeat" description="ANK" evidence="12">
    <location>
        <begin position="144"/>
        <end position="167"/>
    </location>
</feature>
<keyword evidence="5" id="KW-0800">Toxin</keyword>
<evidence type="ECO:0000313" key="14">
    <source>
        <dbReference type="Proteomes" id="UP000790347"/>
    </source>
</evidence>
<accession>A0A922L2P3</accession>
<proteinExistence type="inferred from homology"/>
<keyword evidence="7" id="KW-0472">Membrane</keyword>
<feature type="repeat" description="ANK" evidence="12">
    <location>
        <begin position="111"/>
        <end position="143"/>
    </location>
</feature>
<dbReference type="GO" id="GO:0044218">
    <property type="term" value="C:other organism cell membrane"/>
    <property type="evidence" value="ECO:0007669"/>
    <property type="project" value="UniProtKB-KW"/>
</dbReference>
<dbReference type="Gene3D" id="1.25.40.20">
    <property type="entry name" value="Ankyrin repeat-containing domain"/>
    <property type="match status" value="1"/>
</dbReference>
<dbReference type="InterPro" id="IPR036770">
    <property type="entry name" value="Ankyrin_rpt-contain_sf"/>
</dbReference>
<dbReference type="PANTHER" id="PTHR24198:SF165">
    <property type="entry name" value="ANKYRIN REPEAT-CONTAINING PROTEIN-RELATED"/>
    <property type="match status" value="1"/>
</dbReference>
<dbReference type="AlphaFoldDB" id="A0A922L2P3"/>
<dbReference type="InterPro" id="IPR002110">
    <property type="entry name" value="Ankyrin_rpt"/>
</dbReference>
<comment type="subcellular location">
    <subcellularLocation>
        <location evidence="1">Target cell membrane</location>
    </subcellularLocation>
</comment>
<gene>
    <name evidence="13" type="primary">ANKRD49</name>
    <name evidence="13" type="ORF">DERF_010535</name>
</gene>
<dbReference type="Proteomes" id="UP000790347">
    <property type="component" value="Unassembled WGS sequence"/>
</dbReference>
<dbReference type="GO" id="GO:0044231">
    <property type="term" value="C:host cell presynaptic membrane"/>
    <property type="evidence" value="ECO:0007669"/>
    <property type="project" value="UniProtKB-KW"/>
</dbReference>
<dbReference type="PROSITE" id="PS50088">
    <property type="entry name" value="ANK_REPEAT"/>
    <property type="match status" value="3"/>
</dbReference>
<evidence type="ECO:0000256" key="12">
    <source>
        <dbReference type="PROSITE-ProRule" id="PRU00023"/>
    </source>
</evidence>
<dbReference type="PRINTS" id="PR01415">
    <property type="entry name" value="ANKYRIN"/>
</dbReference>
<keyword evidence="5" id="KW-0528">Neurotoxin</keyword>
<keyword evidence="6 12" id="KW-0040">ANK repeat</keyword>
<dbReference type="GO" id="GO:0006887">
    <property type="term" value="P:exocytosis"/>
    <property type="evidence" value="ECO:0007669"/>
    <property type="project" value="UniProtKB-KW"/>
</dbReference>
<sequence>MLGAFVLGDENFDNDDIDINDSNEMNKDNPIYQLRLLDPNHNDGQMLNVFEAAEKGSIELMKQFQRMDPELINSHDSEGYTPLHRACYQNQIDMVKWLIMNGANVCARTNDGWQPIHSTAHWGHTKILRILLAYGANINSRTNGGNTPFHLAAMRANSNRHLIEYLLYHPDIDHDIRNDANDTIFDVCKRNSMLYKLWNLLMSTGCIAIKSAEKKNLN</sequence>
<dbReference type="PROSITE" id="PS50297">
    <property type="entry name" value="ANK_REP_REGION"/>
    <property type="match status" value="3"/>
</dbReference>
<dbReference type="PANTHER" id="PTHR24198">
    <property type="entry name" value="ANKYRIN REPEAT AND PROTEIN KINASE DOMAIN-CONTAINING PROTEIN"/>
    <property type="match status" value="1"/>
</dbReference>
<keyword evidence="14" id="KW-1185">Reference proteome</keyword>
<evidence type="ECO:0000256" key="5">
    <source>
        <dbReference type="ARBA" id="ARBA00023028"/>
    </source>
</evidence>
<comment type="caution">
    <text evidence="13">The sequence shown here is derived from an EMBL/GenBank/DDBJ whole genome shotgun (WGS) entry which is preliminary data.</text>
</comment>
<evidence type="ECO:0000256" key="10">
    <source>
        <dbReference type="ARBA" id="ARBA00049715"/>
    </source>
</evidence>
<dbReference type="EMBL" id="ASGP02000004">
    <property type="protein sequence ID" value="KAH9512137.1"/>
    <property type="molecule type" value="Genomic_DNA"/>
</dbReference>
<evidence type="ECO:0000256" key="9">
    <source>
        <dbReference type="ARBA" id="ARBA00049657"/>
    </source>
</evidence>
<evidence type="ECO:0000256" key="7">
    <source>
        <dbReference type="ARBA" id="ARBA00023136"/>
    </source>
</evidence>
<evidence type="ECO:0000256" key="11">
    <source>
        <dbReference type="ARBA" id="ARBA00049811"/>
    </source>
</evidence>
<reference evidence="13" key="2">
    <citation type="journal article" date="2022" name="Res Sq">
        <title>Comparative Genomics Reveals Insights into the Divergent Evolution of Astigmatic Mites and Household Pest Adaptations.</title>
        <authorList>
            <person name="Xiong Q."/>
            <person name="Wan A.T.-Y."/>
            <person name="Liu X.-Y."/>
            <person name="Fung C.S.-H."/>
            <person name="Xiao X."/>
            <person name="Malainual N."/>
            <person name="Hou J."/>
            <person name="Wang L."/>
            <person name="Wang M."/>
            <person name="Yang K."/>
            <person name="Cui Y."/>
            <person name="Leung E."/>
            <person name="Nong W."/>
            <person name="Shin S.-K."/>
            <person name="Au S."/>
            <person name="Jeong K.Y."/>
            <person name="Chew F.T."/>
            <person name="Hui J."/>
            <person name="Leung T.F."/>
            <person name="Tungtrongchitr A."/>
            <person name="Zhong N."/>
            <person name="Liu Z."/>
            <person name="Tsui S."/>
        </authorList>
    </citation>
    <scope>NUCLEOTIDE SEQUENCE</scope>
    <source>
        <strain evidence="13">Derf</strain>
        <tissue evidence="13">Whole organism</tissue>
    </source>
</reference>
<keyword evidence="4" id="KW-0677">Repeat</keyword>
<organism evidence="13 14">
    <name type="scientific">Dermatophagoides farinae</name>
    <name type="common">American house dust mite</name>
    <dbReference type="NCBI Taxonomy" id="6954"/>
    <lineage>
        <taxon>Eukaryota</taxon>
        <taxon>Metazoa</taxon>
        <taxon>Ecdysozoa</taxon>
        <taxon>Arthropoda</taxon>
        <taxon>Chelicerata</taxon>
        <taxon>Arachnida</taxon>
        <taxon>Acari</taxon>
        <taxon>Acariformes</taxon>
        <taxon>Sarcoptiformes</taxon>
        <taxon>Astigmata</taxon>
        <taxon>Psoroptidia</taxon>
        <taxon>Analgoidea</taxon>
        <taxon>Pyroglyphidae</taxon>
        <taxon>Dermatophagoidinae</taxon>
        <taxon>Dermatophagoides</taxon>
    </lineage>
</organism>
<evidence type="ECO:0000256" key="3">
    <source>
        <dbReference type="ARBA" id="ARBA00022537"/>
    </source>
</evidence>
<evidence type="ECO:0000256" key="8">
    <source>
        <dbReference type="ARBA" id="ARBA00023298"/>
    </source>
</evidence>
<dbReference type="SUPFAM" id="SSF48403">
    <property type="entry name" value="Ankyrin repeat"/>
    <property type="match status" value="1"/>
</dbReference>
<protein>
    <recommendedName>
        <fullName evidence="11">Alpha-latrotoxin</fullName>
    </recommendedName>
</protein>
<feature type="repeat" description="ANK" evidence="12">
    <location>
        <begin position="78"/>
        <end position="110"/>
    </location>
</feature>
<keyword evidence="2" id="KW-0268">Exocytosis</keyword>
<keyword evidence="8" id="KW-1053">Target membrane</keyword>
<reference evidence="13" key="1">
    <citation type="submission" date="2013-05" db="EMBL/GenBank/DDBJ databases">
        <authorList>
            <person name="Yim A.K.Y."/>
            <person name="Chan T.F."/>
            <person name="Ji K.M."/>
            <person name="Liu X.Y."/>
            <person name="Zhou J.W."/>
            <person name="Li R.Q."/>
            <person name="Yang K.Y."/>
            <person name="Li J."/>
            <person name="Li M."/>
            <person name="Law P.T.W."/>
            <person name="Wu Y.L."/>
            <person name="Cai Z.L."/>
            <person name="Qin H."/>
            <person name="Bao Y."/>
            <person name="Leung R.K.K."/>
            <person name="Ng P.K.S."/>
            <person name="Zou J."/>
            <person name="Zhong X.J."/>
            <person name="Ran P.X."/>
            <person name="Zhong N.S."/>
            <person name="Liu Z.G."/>
            <person name="Tsui S.K.W."/>
        </authorList>
    </citation>
    <scope>NUCLEOTIDE SEQUENCE</scope>
    <source>
        <strain evidence="13">Derf</strain>
        <tissue evidence="13">Whole organism</tissue>
    </source>
</reference>
<dbReference type="Pfam" id="PF13637">
    <property type="entry name" value="Ank_4"/>
    <property type="match status" value="1"/>
</dbReference>
<evidence type="ECO:0000256" key="2">
    <source>
        <dbReference type="ARBA" id="ARBA00022483"/>
    </source>
</evidence>
<keyword evidence="3" id="KW-1052">Target cell membrane</keyword>
<dbReference type="Pfam" id="PF00023">
    <property type="entry name" value="Ank"/>
    <property type="match status" value="1"/>
</dbReference>
<evidence type="ECO:0000256" key="1">
    <source>
        <dbReference type="ARBA" id="ARBA00004175"/>
    </source>
</evidence>
<comment type="subunit">
    <text evidence="10">Homotetramer in membranes.</text>
</comment>